<dbReference type="NCBIfam" id="TIGR00055">
    <property type="entry name" value="uppS"/>
    <property type="match status" value="1"/>
</dbReference>
<dbReference type="PROSITE" id="PS01066">
    <property type="entry name" value="UPP_SYNTHASE"/>
    <property type="match status" value="1"/>
</dbReference>
<feature type="active site" evidence="2">
    <location>
        <position position="18"/>
    </location>
</feature>
<protein>
    <recommendedName>
        <fullName evidence="2">Isoprenyl transferase</fullName>
        <ecNumber evidence="2">2.5.1.-</ecNumber>
    </recommendedName>
</protein>
<evidence type="ECO:0000256" key="2">
    <source>
        <dbReference type="HAMAP-Rule" id="MF_01139"/>
    </source>
</evidence>
<dbReference type="Gene3D" id="3.40.1180.10">
    <property type="entry name" value="Decaprenyl diphosphate synthase-like"/>
    <property type="match status" value="1"/>
</dbReference>
<feature type="binding site" evidence="2">
    <location>
        <begin position="184"/>
        <end position="186"/>
    </location>
    <ligand>
        <name>substrate</name>
    </ligand>
</feature>
<dbReference type="CDD" id="cd00475">
    <property type="entry name" value="Cis_IPPS"/>
    <property type="match status" value="1"/>
</dbReference>
<feature type="binding site" evidence="2">
    <location>
        <position position="23"/>
    </location>
    <ligand>
        <name>substrate</name>
    </ligand>
</feature>
<dbReference type="RefSeq" id="WP_021286614.1">
    <property type="nucleotide sequence ID" value="NZ_AUPZ01000002.1"/>
</dbReference>
<dbReference type="eggNOG" id="COG0020">
    <property type="taxonomic scope" value="Bacteria"/>
</dbReference>
<evidence type="ECO:0000313" key="4">
    <source>
        <dbReference type="Proteomes" id="UP000015520"/>
    </source>
</evidence>
<feature type="binding site" evidence="2">
    <location>
        <begin position="19"/>
        <end position="22"/>
    </location>
    <ligand>
        <name>substrate</name>
    </ligand>
</feature>
<name>T0KU66_9BACT</name>
<dbReference type="STRING" id="1172190.M947_01665"/>
<dbReference type="HAMAP" id="MF_01139">
    <property type="entry name" value="ISPT"/>
    <property type="match status" value="1"/>
</dbReference>
<keyword evidence="2" id="KW-0460">Magnesium</keyword>
<dbReference type="GO" id="GO:0000287">
    <property type="term" value="F:magnesium ion binding"/>
    <property type="evidence" value="ECO:0007669"/>
    <property type="project" value="UniProtKB-UniRule"/>
</dbReference>
<dbReference type="PATRIC" id="fig|1172190.3.peg.323"/>
<dbReference type="InterPro" id="IPR018520">
    <property type="entry name" value="UPP_synth-like_CS"/>
</dbReference>
<evidence type="ECO:0000256" key="1">
    <source>
        <dbReference type="ARBA" id="ARBA00022679"/>
    </source>
</evidence>
<dbReference type="GO" id="GO:0016094">
    <property type="term" value="P:polyprenol biosynthetic process"/>
    <property type="evidence" value="ECO:0007669"/>
    <property type="project" value="TreeGrafter"/>
</dbReference>
<dbReference type="SUPFAM" id="SSF64005">
    <property type="entry name" value="Undecaprenyl diphosphate synthase"/>
    <property type="match status" value="1"/>
</dbReference>
<dbReference type="EC" id="2.5.1.-" evidence="2"/>
<sequence length="230" mass="26539">MLKNSNINRAKHIAIIMDGNGRWAELSGKKRVKGHEAGAKVVKDVTAYCAKNRDVERLTLYAFSTENWKRPRLEIEFLMKLLERYLKDELITYLANNIRFEPIGDIRAFSKSLQKTIQRVKDETAHCDGLIQSLALNYGAHDEILRAANKLKEYEGDITEEMLSNTLDCKDSVDLLIRTGGDKRLSNFLLWQSAYAELFFTNTLWPDFTTTELEKIIKNFTKIQRRFGGL</sequence>
<feature type="binding site" evidence="2">
    <location>
        <position position="18"/>
    </location>
    <ligand>
        <name>Mg(2+)</name>
        <dbReference type="ChEBI" id="CHEBI:18420"/>
    </ligand>
</feature>
<feature type="binding site" evidence="2">
    <location>
        <position position="35"/>
    </location>
    <ligand>
        <name>substrate</name>
    </ligand>
</feature>
<feature type="binding site" evidence="2">
    <location>
        <position position="70"/>
    </location>
    <ligand>
        <name>substrate</name>
    </ligand>
</feature>
<dbReference type="InterPro" id="IPR001441">
    <property type="entry name" value="UPP_synth-like"/>
</dbReference>
<dbReference type="InterPro" id="IPR036424">
    <property type="entry name" value="UPP_synth-like_sf"/>
</dbReference>
<dbReference type="EMBL" id="AUPZ01000002">
    <property type="protein sequence ID" value="EQB40534.1"/>
    <property type="molecule type" value="Genomic_DNA"/>
</dbReference>
<reference evidence="3 4" key="1">
    <citation type="submission" date="2013-07" db="EMBL/GenBank/DDBJ databases">
        <title>Sulfurimonas hongkongensis AST-10 Genome Sequencing.</title>
        <authorList>
            <person name="Cai L."/>
            <person name="Zhang T."/>
        </authorList>
    </citation>
    <scope>NUCLEOTIDE SEQUENCE [LARGE SCALE GENOMIC DNA]</scope>
    <source>
        <strain evidence="3 4">AST-10</strain>
    </source>
</reference>
<keyword evidence="2" id="KW-0479">Metal-binding</keyword>
<feature type="binding site" evidence="2">
    <location>
        <position position="31"/>
    </location>
    <ligand>
        <name>substrate</name>
    </ligand>
</feature>
<dbReference type="GO" id="GO:0008834">
    <property type="term" value="F:ditrans,polycis-undecaprenyl-diphosphate synthase [(2E,6E)-farnesyl-diphosphate specific] activity"/>
    <property type="evidence" value="ECO:0007669"/>
    <property type="project" value="TreeGrafter"/>
</dbReference>
<dbReference type="Pfam" id="PF01255">
    <property type="entry name" value="Prenyltransf"/>
    <property type="match status" value="1"/>
</dbReference>
<organism evidence="3 4">
    <name type="scientific">Sulfurimonas hongkongensis</name>
    <dbReference type="NCBI Taxonomy" id="1172190"/>
    <lineage>
        <taxon>Bacteria</taxon>
        <taxon>Pseudomonadati</taxon>
        <taxon>Campylobacterota</taxon>
        <taxon>Epsilonproteobacteria</taxon>
        <taxon>Campylobacterales</taxon>
        <taxon>Sulfurimonadaceae</taxon>
        <taxon>Sulfurimonas</taxon>
    </lineage>
</organism>
<keyword evidence="4" id="KW-1185">Reference proteome</keyword>
<comment type="subunit">
    <text evidence="2">Homodimer.</text>
</comment>
<comment type="similarity">
    <text evidence="2">Belongs to the UPP synthase family.</text>
</comment>
<feature type="binding site" evidence="2">
    <location>
        <position position="178"/>
    </location>
    <ligand>
        <name>substrate</name>
    </ligand>
</feature>
<feature type="binding site" evidence="2">
    <location>
        <position position="197"/>
    </location>
    <ligand>
        <name>Mg(2+)</name>
        <dbReference type="ChEBI" id="CHEBI:18420"/>
    </ligand>
</feature>
<dbReference type="PANTHER" id="PTHR10291">
    <property type="entry name" value="DEHYDRODOLICHYL DIPHOSPHATE SYNTHASE FAMILY MEMBER"/>
    <property type="match status" value="1"/>
</dbReference>
<proteinExistence type="inferred from homology"/>
<dbReference type="GO" id="GO:0005829">
    <property type="term" value="C:cytosol"/>
    <property type="evidence" value="ECO:0007669"/>
    <property type="project" value="TreeGrafter"/>
</dbReference>
<gene>
    <name evidence="3" type="ORF">M947_01665</name>
</gene>
<keyword evidence="1 2" id="KW-0808">Transferase</keyword>
<accession>T0KU66</accession>
<dbReference type="AlphaFoldDB" id="T0KU66"/>
<feature type="active site" description="Proton acceptor" evidence="2">
    <location>
        <position position="67"/>
    </location>
</feature>
<evidence type="ECO:0000313" key="3">
    <source>
        <dbReference type="EMBL" id="EQB40534.1"/>
    </source>
</evidence>
<feature type="binding site" evidence="2">
    <location>
        <begin position="64"/>
        <end position="66"/>
    </location>
    <ligand>
        <name>substrate</name>
    </ligand>
</feature>
<dbReference type="NCBIfam" id="NF011407">
    <property type="entry name" value="PRK14833.1"/>
    <property type="match status" value="1"/>
</dbReference>
<dbReference type="Proteomes" id="UP000015520">
    <property type="component" value="Unassembled WGS sequence"/>
</dbReference>
<dbReference type="PANTHER" id="PTHR10291:SF0">
    <property type="entry name" value="DEHYDRODOLICHYL DIPHOSPHATE SYNTHASE 2"/>
    <property type="match status" value="1"/>
</dbReference>
<comment type="caution">
    <text evidence="3">The sequence shown here is derived from an EMBL/GenBank/DDBJ whole genome shotgun (WGS) entry which is preliminary data.</text>
</comment>
<comment type="cofactor">
    <cofactor evidence="2">
        <name>Mg(2+)</name>
        <dbReference type="ChEBI" id="CHEBI:18420"/>
    </cofactor>
    <text evidence="2">Binds 2 magnesium ions per subunit.</text>
</comment>
<comment type="function">
    <text evidence="2">Catalyzes the condensation of isopentenyl diphosphate (IPP) with allylic pyrophosphates generating different type of terpenoids.</text>
</comment>
<feature type="binding site" evidence="2">
    <location>
        <position position="68"/>
    </location>
    <ligand>
        <name>substrate</name>
    </ligand>
</feature>